<reference evidence="3 4" key="1">
    <citation type="submission" date="2020-08" db="EMBL/GenBank/DDBJ databases">
        <title>Genomic Encyclopedia of Type Strains, Phase IV (KMG-IV): sequencing the most valuable type-strain genomes for metagenomic binning, comparative biology and taxonomic classification.</title>
        <authorList>
            <person name="Goeker M."/>
        </authorList>
    </citation>
    <scope>NUCLEOTIDE SEQUENCE [LARGE SCALE GENOMIC DNA]</scope>
    <source>
        <strain evidence="3 4">DSM 21769</strain>
    </source>
</reference>
<dbReference type="AlphaFoldDB" id="A0A841PL74"/>
<proteinExistence type="inferred from homology"/>
<organism evidence="3 4">
    <name type="scientific">Geomicrobium halophilum</name>
    <dbReference type="NCBI Taxonomy" id="549000"/>
    <lineage>
        <taxon>Bacteria</taxon>
        <taxon>Bacillati</taxon>
        <taxon>Bacillota</taxon>
        <taxon>Bacilli</taxon>
        <taxon>Bacillales</taxon>
        <taxon>Geomicrobium</taxon>
    </lineage>
</organism>
<comment type="similarity">
    <text evidence="1">Belongs to the UPF0735 family.</text>
</comment>
<dbReference type="PROSITE" id="PS51671">
    <property type="entry name" value="ACT"/>
    <property type="match status" value="1"/>
</dbReference>
<dbReference type="Gene3D" id="3.30.70.260">
    <property type="match status" value="1"/>
</dbReference>
<dbReference type="InterPro" id="IPR045865">
    <property type="entry name" value="ACT-like_dom_sf"/>
</dbReference>
<evidence type="ECO:0000313" key="3">
    <source>
        <dbReference type="EMBL" id="MBB6449520.1"/>
    </source>
</evidence>
<dbReference type="CDD" id="cd04888">
    <property type="entry name" value="ACT_PheB-BS"/>
    <property type="match status" value="1"/>
</dbReference>
<dbReference type="InterPro" id="IPR008310">
    <property type="entry name" value="UPF0735_ACT_dom-cont"/>
</dbReference>
<protein>
    <recommendedName>
        <fullName evidence="1">UPF0735 ACT domain-containing protein HNR44_001469</fullName>
    </recommendedName>
</protein>
<dbReference type="RefSeq" id="WP_184403393.1">
    <property type="nucleotide sequence ID" value="NZ_JACHHJ010000001.1"/>
</dbReference>
<evidence type="ECO:0000313" key="4">
    <source>
        <dbReference type="Proteomes" id="UP000568839"/>
    </source>
</evidence>
<feature type="domain" description="ACT" evidence="2">
    <location>
        <begin position="72"/>
        <end position="147"/>
    </location>
</feature>
<sequence>MTDQVDHFFLVREDMLTEAMQKTLDAKRLLDNGTVTTVGDAVQEVGLSRSAFYKYKDAILPFHTMIQAQIITLSIHLIDKSGALSELLRVVADTQSNVLTINQTIPLQGRANVTLTVDTTMVNVEVQKLMRRIKEMQAVEKVELIGSGTGSAKNKDEL</sequence>
<dbReference type="EMBL" id="JACHHJ010000001">
    <property type="protein sequence ID" value="MBB6449520.1"/>
    <property type="molecule type" value="Genomic_DNA"/>
</dbReference>
<evidence type="ECO:0000256" key="1">
    <source>
        <dbReference type="HAMAP-Rule" id="MF_00707"/>
    </source>
</evidence>
<dbReference type="NCBIfam" id="NF003361">
    <property type="entry name" value="PRK04435.1"/>
    <property type="match status" value="1"/>
</dbReference>
<comment type="caution">
    <text evidence="3">The sequence shown here is derived from an EMBL/GenBank/DDBJ whole genome shotgun (WGS) entry which is preliminary data.</text>
</comment>
<dbReference type="PIRSF" id="PIRSF025624">
    <property type="entry name" value="ACT_PheB"/>
    <property type="match status" value="1"/>
</dbReference>
<keyword evidence="4" id="KW-1185">Reference proteome</keyword>
<dbReference type="GO" id="GO:0016853">
    <property type="term" value="F:isomerase activity"/>
    <property type="evidence" value="ECO:0007669"/>
    <property type="project" value="UniProtKB-KW"/>
</dbReference>
<dbReference type="SUPFAM" id="SSF55021">
    <property type="entry name" value="ACT-like"/>
    <property type="match status" value="1"/>
</dbReference>
<dbReference type="InterPro" id="IPR002912">
    <property type="entry name" value="ACT_dom"/>
</dbReference>
<keyword evidence="3" id="KW-0413">Isomerase</keyword>
<evidence type="ECO:0000259" key="2">
    <source>
        <dbReference type="PROSITE" id="PS51671"/>
    </source>
</evidence>
<name>A0A841PL74_9BACL</name>
<dbReference type="HAMAP" id="MF_00707">
    <property type="entry name" value="UPF0735"/>
    <property type="match status" value="1"/>
</dbReference>
<accession>A0A841PL74</accession>
<dbReference type="Pfam" id="PF01842">
    <property type="entry name" value="ACT"/>
    <property type="match status" value="1"/>
</dbReference>
<dbReference type="Proteomes" id="UP000568839">
    <property type="component" value="Unassembled WGS sequence"/>
</dbReference>
<gene>
    <name evidence="3" type="ORF">HNR44_001469</name>
</gene>